<feature type="domain" description="F-box" evidence="6">
    <location>
        <begin position="203"/>
        <end position="249"/>
    </location>
</feature>
<dbReference type="PANTHER" id="PTHR13382:SF7">
    <property type="entry name" value="LEUCINE-RICH REPEAT-CONTAINING PROTEIN"/>
    <property type="match status" value="1"/>
</dbReference>
<keyword evidence="1" id="KW-0963">Cytoplasm</keyword>
<dbReference type="SUPFAM" id="SSF52047">
    <property type="entry name" value="RNI-like"/>
    <property type="match status" value="1"/>
</dbReference>
<dbReference type="Proteomes" id="UP001186944">
    <property type="component" value="Unassembled WGS sequence"/>
</dbReference>
<sequence>MWRFIEGVKPPAEKRKDVDRGQYFKQYDVKRLTGTNFSDVRHLTTLLENLAHTFQEFRAHEQIENKYIMQKLKDKLNMLSIRSTAVCNCHSDNKLSEMLQLLQDGYKCTEKSEMDRINYGLKLRSALEDFTEKFIPHMEEEEEVFQPMLMEYFSFEELKAIKSKVIRKHRQSEHEDVHVAENEDVLCESSDDDEKSLTEKRELTAIEQLPDEIMLQIFGYLNPQELVRCSGVCTQWNRLAMDGSLWKVIRPVQWAKGDWSFMDFMDVEEEEERSIRMEEVVMEMKYDEDADIDESESSDSDSDSDDIRQIQKESKLLVSMVRYLLPKIGKYVMECHLAYSTGLQNGVLYKILKLCPNIEVLDLTQTHISDIGFKSLGKNGCGSKLKKVDLSGCKSVTDSTLIQLSTAMTHASNPESLNENSRGQKVCSKYSKDKATKKSALAAQIDSVDQALKSACDWLEGNLMASRLYEMIENQRMQSPFAHRDPRLIENHQDLTSVYISALNWIKTYYPNSINKNVCSTVSHSNARTSANESLPCDAADCPSRTRPSHNRGNVGYCSDLERTSGSRSCSELTCDSDSLTNTKGVRLLEFLSLSGCYKVTDSGIRSLATDGGLPYLQHLDLSGCSNISSQGLTELVGVCPSLDHDNLFYCDNMEDDPYALSASGCQNLECRSRACCRTGE</sequence>
<dbReference type="PANTHER" id="PTHR13382">
    <property type="entry name" value="MITOCHONDRIAL ATP SYNTHASE COUPLING FACTOR B"/>
    <property type="match status" value="1"/>
</dbReference>
<dbReference type="InterPro" id="IPR001810">
    <property type="entry name" value="F-box_dom"/>
</dbReference>
<evidence type="ECO:0000256" key="1">
    <source>
        <dbReference type="ARBA" id="ARBA00022490"/>
    </source>
</evidence>
<comment type="caution">
    <text evidence="7">The sequence shown here is derived from an EMBL/GenBank/DDBJ whole genome shotgun (WGS) entry which is preliminary data.</text>
</comment>
<dbReference type="SUPFAM" id="SSF81383">
    <property type="entry name" value="F-box domain"/>
    <property type="match status" value="1"/>
</dbReference>
<accession>A0AA89CAV6</accession>
<evidence type="ECO:0000313" key="7">
    <source>
        <dbReference type="EMBL" id="KAK3102932.1"/>
    </source>
</evidence>
<dbReference type="CDD" id="cd12109">
    <property type="entry name" value="Hr_FBXL5"/>
    <property type="match status" value="1"/>
</dbReference>
<dbReference type="InterPro" id="IPR032675">
    <property type="entry name" value="LRR_dom_sf"/>
</dbReference>
<reference evidence="7" key="1">
    <citation type="submission" date="2019-08" db="EMBL/GenBank/DDBJ databases">
        <title>The improved chromosome-level genome for the pearl oyster Pinctada fucata martensii using PacBio sequencing and Hi-C.</title>
        <authorList>
            <person name="Zheng Z."/>
        </authorList>
    </citation>
    <scope>NUCLEOTIDE SEQUENCE</scope>
    <source>
        <strain evidence="7">ZZ-2019</strain>
        <tissue evidence="7">Adductor muscle</tissue>
    </source>
</reference>
<dbReference type="CDD" id="cd22118">
    <property type="entry name" value="F-box_FBXL5"/>
    <property type="match status" value="1"/>
</dbReference>
<keyword evidence="4" id="KW-0408">Iron</keyword>
<dbReference type="InterPro" id="IPR036047">
    <property type="entry name" value="F-box-like_dom_sf"/>
</dbReference>
<name>A0AA89CAV6_PINIB</name>
<organism evidence="7 8">
    <name type="scientific">Pinctada imbricata</name>
    <name type="common">Atlantic pearl-oyster</name>
    <name type="synonym">Pinctada martensii</name>
    <dbReference type="NCBI Taxonomy" id="66713"/>
    <lineage>
        <taxon>Eukaryota</taxon>
        <taxon>Metazoa</taxon>
        <taxon>Spiralia</taxon>
        <taxon>Lophotrochozoa</taxon>
        <taxon>Mollusca</taxon>
        <taxon>Bivalvia</taxon>
        <taxon>Autobranchia</taxon>
        <taxon>Pteriomorphia</taxon>
        <taxon>Pterioida</taxon>
        <taxon>Pterioidea</taxon>
        <taxon>Pteriidae</taxon>
        <taxon>Pinctada</taxon>
    </lineage>
</organism>
<keyword evidence="3" id="KW-0833">Ubl conjugation pathway</keyword>
<dbReference type="Gene3D" id="1.20.1280.50">
    <property type="match status" value="1"/>
</dbReference>
<feature type="compositionally biased region" description="Acidic residues" evidence="5">
    <location>
        <begin position="288"/>
        <end position="304"/>
    </location>
</feature>
<evidence type="ECO:0000259" key="6">
    <source>
        <dbReference type="PROSITE" id="PS50181"/>
    </source>
</evidence>
<evidence type="ECO:0000313" key="8">
    <source>
        <dbReference type="Proteomes" id="UP001186944"/>
    </source>
</evidence>
<dbReference type="InterPro" id="IPR001611">
    <property type="entry name" value="Leu-rich_rpt"/>
</dbReference>
<evidence type="ECO:0000256" key="2">
    <source>
        <dbReference type="ARBA" id="ARBA00022723"/>
    </source>
</evidence>
<dbReference type="GO" id="GO:0006879">
    <property type="term" value="P:intracellular iron ion homeostasis"/>
    <property type="evidence" value="ECO:0007669"/>
    <property type="project" value="InterPro"/>
</dbReference>
<dbReference type="EMBL" id="VSWD01000005">
    <property type="protein sequence ID" value="KAK3102932.1"/>
    <property type="molecule type" value="Genomic_DNA"/>
</dbReference>
<keyword evidence="2" id="KW-0479">Metal-binding</keyword>
<evidence type="ECO:0000256" key="4">
    <source>
        <dbReference type="ARBA" id="ARBA00023004"/>
    </source>
</evidence>
<dbReference type="SMART" id="SM00367">
    <property type="entry name" value="LRR_CC"/>
    <property type="match status" value="4"/>
</dbReference>
<dbReference type="InterPro" id="IPR050648">
    <property type="entry name" value="F-box_LRR-repeat"/>
</dbReference>
<dbReference type="AlphaFoldDB" id="A0AA89CAV6"/>
<evidence type="ECO:0000256" key="3">
    <source>
        <dbReference type="ARBA" id="ARBA00022786"/>
    </source>
</evidence>
<dbReference type="InterPro" id="IPR045808">
    <property type="entry name" value="Hr_FBXL5"/>
</dbReference>
<dbReference type="InterPro" id="IPR006553">
    <property type="entry name" value="Leu-rich_rpt_Cys-con_subtyp"/>
</dbReference>
<dbReference type="PROSITE" id="PS50181">
    <property type="entry name" value="FBOX"/>
    <property type="match status" value="1"/>
</dbReference>
<keyword evidence="8" id="KW-1185">Reference proteome</keyword>
<evidence type="ECO:0000256" key="5">
    <source>
        <dbReference type="SAM" id="MobiDB-lite"/>
    </source>
</evidence>
<dbReference type="Pfam" id="PF12937">
    <property type="entry name" value="F-box-like"/>
    <property type="match status" value="1"/>
</dbReference>
<proteinExistence type="predicted"/>
<protein>
    <recommendedName>
        <fullName evidence="6">F-box domain-containing protein</fullName>
    </recommendedName>
</protein>
<dbReference type="Gene3D" id="1.20.120.520">
    <property type="entry name" value="nmb1532 protein domain like"/>
    <property type="match status" value="1"/>
</dbReference>
<gene>
    <name evidence="7" type="ORF">FSP39_015038</name>
</gene>
<dbReference type="Pfam" id="PF13516">
    <property type="entry name" value="LRR_6"/>
    <property type="match status" value="2"/>
</dbReference>
<dbReference type="GO" id="GO:0005737">
    <property type="term" value="C:cytoplasm"/>
    <property type="evidence" value="ECO:0007669"/>
    <property type="project" value="TreeGrafter"/>
</dbReference>
<dbReference type="Gene3D" id="3.80.10.10">
    <property type="entry name" value="Ribonuclease Inhibitor"/>
    <property type="match status" value="2"/>
</dbReference>
<feature type="region of interest" description="Disordered" evidence="5">
    <location>
        <begin position="288"/>
        <end position="307"/>
    </location>
</feature>
<dbReference type="SMART" id="SM00256">
    <property type="entry name" value="FBOX"/>
    <property type="match status" value="1"/>
</dbReference>
<dbReference type="GO" id="GO:0046872">
    <property type="term" value="F:metal ion binding"/>
    <property type="evidence" value="ECO:0007669"/>
    <property type="project" value="UniProtKB-KW"/>
</dbReference>